<reference evidence="1 2" key="1">
    <citation type="submission" date="2018-12" db="EMBL/GenBank/DDBJ databases">
        <title>Draft genome sequence of Xylaria grammica IHI A82.</title>
        <authorList>
            <person name="Buettner E."/>
            <person name="Kellner H."/>
        </authorList>
    </citation>
    <scope>NUCLEOTIDE SEQUENCE [LARGE SCALE GENOMIC DNA]</scope>
    <source>
        <strain evidence="1 2">IHI A82</strain>
    </source>
</reference>
<evidence type="ECO:0000313" key="1">
    <source>
        <dbReference type="EMBL" id="RWA14505.1"/>
    </source>
</evidence>
<keyword evidence="2" id="KW-1185">Reference proteome</keyword>
<dbReference type="AlphaFoldDB" id="A0A439DJB7"/>
<organism evidence="1 2">
    <name type="scientific">Xylaria grammica</name>
    <dbReference type="NCBI Taxonomy" id="363999"/>
    <lineage>
        <taxon>Eukaryota</taxon>
        <taxon>Fungi</taxon>
        <taxon>Dikarya</taxon>
        <taxon>Ascomycota</taxon>
        <taxon>Pezizomycotina</taxon>
        <taxon>Sordariomycetes</taxon>
        <taxon>Xylariomycetidae</taxon>
        <taxon>Xylariales</taxon>
        <taxon>Xylariaceae</taxon>
        <taxon>Xylaria</taxon>
    </lineage>
</organism>
<sequence>MPALNMESKPLPSGADTEARKVAAWLLSEDADFQIVEDVDICKNTKGLATVTSDLLELFTDEIQNWIPHKAKPSEIRVTAIHFNRPTIVPLEQGWMMDLIPIHVKEKVKVGDRSLDLNSYFHLAQQVRVSGDFFGLLLLSRLP</sequence>
<accession>A0A439DJB7</accession>
<evidence type="ECO:0000313" key="2">
    <source>
        <dbReference type="Proteomes" id="UP000286045"/>
    </source>
</evidence>
<dbReference type="Proteomes" id="UP000286045">
    <property type="component" value="Unassembled WGS sequence"/>
</dbReference>
<dbReference type="EMBL" id="RYZI01000007">
    <property type="protein sequence ID" value="RWA14505.1"/>
    <property type="molecule type" value="Genomic_DNA"/>
</dbReference>
<protein>
    <submittedName>
        <fullName evidence="1">Uncharacterized protein</fullName>
    </submittedName>
</protein>
<gene>
    <name evidence="1" type="ORF">EKO27_g591</name>
</gene>
<proteinExistence type="predicted"/>
<comment type="caution">
    <text evidence="1">The sequence shown here is derived from an EMBL/GenBank/DDBJ whole genome shotgun (WGS) entry which is preliminary data.</text>
</comment>
<name>A0A439DJB7_9PEZI</name>